<dbReference type="AlphaFoldDB" id="A0A9P0L1M5"/>
<proteinExistence type="predicted"/>
<evidence type="ECO:0000256" key="2">
    <source>
        <dbReference type="ARBA" id="ARBA00022902"/>
    </source>
</evidence>
<sequence length="316" mass="35637">MSQVSVVQFNNILQQTDRQIIVLRKPPEILPRPKEFPKQDVLITNTARKKKSKEAKSQPQPIAVARRNARERNRVKQVNNGFATLRQHIPNFVVAAFENTHGRGANKKFSKVETLRMAVEYIRSLEELLNMDTEHASELSYPSPCSSVSPSHPQGTLLYSYRMSPSIEDDDVSSTATPPPDQFIKLNSADGYTIIPGDLYEDHENLDPMIVNEELLSDPNLLDFSETSQDLSYLNSMHASDSLSPGFYSESSASPNAAKSPDSEVRIKSEQQELPVLTLKTENGMEGGKENMVTVMQWWEGQPHDEERCSYNDLRL</sequence>
<dbReference type="InterPro" id="IPR036638">
    <property type="entry name" value="HLH_DNA-bd_sf"/>
</dbReference>
<dbReference type="GO" id="GO:0045944">
    <property type="term" value="P:positive regulation of transcription by RNA polymerase II"/>
    <property type="evidence" value="ECO:0007669"/>
    <property type="project" value="TreeGrafter"/>
</dbReference>
<gene>
    <name evidence="5" type="ORF">ACAOBT_LOCUS17413</name>
</gene>
<dbReference type="GO" id="GO:0046983">
    <property type="term" value="F:protein dimerization activity"/>
    <property type="evidence" value="ECO:0007669"/>
    <property type="project" value="InterPro"/>
</dbReference>
<dbReference type="GO" id="GO:0050767">
    <property type="term" value="P:regulation of neurogenesis"/>
    <property type="evidence" value="ECO:0007669"/>
    <property type="project" value="TreeGrafter"/>
</dbReference>
<reference evidence="5" key="1">
    <citation type="submission" date="2022-03" db="EMBL/GenBank/DDBJ databases">
        <authorList>
            <person name="Sayadi A."/>
        </authorList>
    </citation>
    <scope>NUCLEOTIDE SEQUENCE</scope>
</reference>
<evidence type="ECO:0000313" key="6">
    <source>
        <dbReference type="Proteomes" id="UP001152888"/>
    </source>
</evidence>
<protein>
    <recommendedName>
        <fullName evidence="4">BHLH domain-containing protein</fullName>
    </recommendedName>
</protein>
<keyword evidence="6" id="KW-1185">Reference proteome</keyword>
<dbReference type="Gene3D" id="4.10.280.10">
    <property type="entry name" value="Helix-loop-helix DNA-binding domain"/>
    <property type="match status" value="1"/>
</dbReference>
<dbReference type="GO" id="GO:0090575">
    <property type="term" value="C:RNA polymerase II transcription regulator complex"/>
    <property type="evidence" value="ECO:0007669"/>
    <property type="project" value="TreeGrafter"/>
</dbReference>
<name>A0A9P0L1M5_ACAOB</name>
<feature type="compositionally biased region" description="Polar residues" evidence="3">
    <location>
        <begin position="244"/>
        <end position="257"/>
    </location>
</feature>
<dbReference type="SMART" id="SM00353">
    <property type="entry name" value="HLH"/>
    <property type="match status" value="1"/>
</dbReference>
<dbReference type="GO" id="GO:0000981">
    <property type="term" value="F:DNA-binding transcription factor activity, RNA polymerase II-specific"/>
    <property type="evidence" value="ECO:0007669"/>
    <property type="project" value="TreeGrafter"/>
</dbReference>
<feature type="domain" description="BHLH" evidence="4">
    <location>
        <begin position="62"/>
        <end position="125"/>
    </location>
</feature>
<dbReference type="InterPro" id="IPR011598">
    <property type="entry name" value="bHLH_dom"/>
</dbReference>
<dbReference type="PANTHER" id="PTHR13935">
    <property type="entry name" value="ACHAETE-SCUTE TRANSCRIPTION FACTOR-RELATED"/>
    <property type="match status" value="1"/>
</dbReference>
<dbReference type="GO" id="GO:0030182">
    <property type="term" value="P:neuron differentiation"/>
    <property type="evidence" value="ECO:0007669"/>
    <property type="project" value="TreeGrafter"/>
</dbReference>
<dbReference type="CDD" id="cd19744">
    <property type="entry name" value="bHLH_TS_dAS-C_like"/>
    <property type="match status" value="1"/>
</dbReference>
<dbReference type="GO" id="GO:0000977">
    <property type="term" value="F:RNA polymerase II transcription regulatory region sequence-specific DNA binding"/>
    <property type="evidence" value="ECO:0007669"/>
    <property type="project" value="TreeGrafter"/>
</dbReference>
<evidence type="ECO:0000256" key="1">
    <source>
        <dbReference type="ARBA" id="ARBA00022473"/>
    </source>
</evidence>
<evidence type="ECO:0000313" key="5">
    <source>
        <dbReference type="EMBL" id="CAH1986737.1"/>
    </source>
</evidence>
<dbReference type="Proteomes" id="UP001152888">
    <property type="component" value="Unassembled WGS sequence"/>
</dbReference>
<dbReference type="Pfam" id="PF00010">
    <property type="entry name" value="HLH"/>
    <property type="match status" value="1"/>
</dbReference>
<keyword evidence="1" id="KW-0217">Developmental protein</keyword>
<organism evidence="5 6">
    <name type="scientific">Acanthoscelides obtectus</name>
    <name type="common">Bean weevil</name>
    <name type="synonym">Bruchus obtectus</name>
    <dbReference type="NCBI Taxonomy" id="200917"/>
    <lineage>
        <taxon>Eukaryota</taxon>
        <taxon>Metazoa</taxon>
        <taxon>Ecdysozoa</taxon>
        <taxon>Arthropoda</taxon>
        <taxon>Hexapoda</taxon>
        <taxon>Insecta</taxon>
        <taxon>Pterygota</taxon>
        <taxon>Neoptera</taxon>
        <taxon>Endopterygota</taxon>
        <taxon>Coleoptera</taxon>
        <taxon>Polyphaga</taxon>
        <taxon>Cucujiformia</taxon>
        <taxon>Chrysomeloidea</taxon>
        <taxon>Chrysomelidae</taxon>
        <taxon>Bruchinae</taxon>
        <taxon>Bruchini</taxon>
        <taxon>Acanthoscelides</taxon>
    </lineage>
</organism>
<evidence type="ECO:0000259" key="4">
    <source>
        <dbReference type="PROSITE" id="PS50888"/>
    </source>
</evidence>
<comment type="caution">
    <text evidence="5">The sequence shown here is derived from an EMBL/GenBank/DDBJ whole genome shotgun (WGS) entry which is preliminary data.</text>
</comment>
<dbReference type="PANTHER" id="PTHR13935:SF153">
    <property type="entry name" value="ACHAETE-SCUTE FAMILY BHLH TRANSCRIPTION FACTOR 1"/>
    <property type="match status" value="1"/>
</dbReference>
<dbReference type="GO" id="GO:0007423">
    <property type="term" value="P:sensory organ development"/>
    <property type="evidence" value="ECO:0007669"/>
    <property type="project" value="TreeGrafter"/>
</dbReference>
<dbReference type="InterPro" id="IPR015660">
    <property type="entry name" value="MASH1/Ascl1a-like"/>
</dbReference>
<keyword evidence="2" id="KW-0524">Neurogenesis</keyword>
<dbReference type="OrthoDB" id="5976910at2759"/>
<feature type="region of interest" description="Disordered" evidence="3">
    <location>
        <begin position="244"/>
        <end position="271"/>
    </location>
</feature>
<dbReference type="SUPFAM" id="SSF47459">
    <property type="entry name" value="HLH, helix-loop-helix DNA-binding domain"/>
    <property type="match status" value="1"/>
</dbReference>
<dbReference type="EMBL" id="CAKOFQ010007005">
    <property type="protein sequence ID" value="CAH1986737.1"/>
    <property type="molecule type" value="Genomic_DNA"/>
</dbReference>
<accession>A0A9P0L1M5</accession>
<dbReference type="PROSITE" id="PS50888">
    <property type="entry name" value="BHLH"/>
    <property type="match status" value="1"/>
</dbReference>
<feature type="compositionally biased region" description="Basic and acidic residues" evidence="3">
    <location>
        <begin position="261"/>
        <end position="271"/>
    </location>
</feature>
<evidence type="ECO:0000256" key="3">
    <source>
        <dbReference type="SAM" id="MobiDB-lite"/>
    </source>
</evidence>